<dbReference type="InterPro" id="IPR015424">
    <property type="entry name" value="PyrdxlP-dep_Trfase"/>
</dbReference>
<protein>
    <recommendedName>
        <fullName evidence="3">cysteine desulfurase</fullName>
        <ecNumber evidence="3">2.8.1.7</ecNumber>
    </recommendedName>
</protein>
<dbReference type="Gene3D" id="3.40.640.10">
    <property type="entry name" value="Type I PLP-dependent aspartate aminotransferase-like (Major domain)"/>
    <property type="match status" value="1"/>
</dbReference>
<comment type="cofactor">
    <cofactor evidence="1">
        <name>pyridoxal 5'-phosphate</name>
        <dbReference type="ChEBI" id="CHEBI:597326"/>
    </cofactor>
</comment>
<evidence type="ECO:0000256" key="3">
    <source>
        <dbReference type="ARBA" id="ARBA00012239"/>
    </source>
</evidence>
<evidence type="ECO:0000256" key="2">
    <source>
        <dbReference type="ARBA" id="ARBA00010447"/>
    </source>
</evidence>
<evidence type="ECO:0000313" key="9">
    <source>
        <dbReference type="EMBL" id="MBC2293846.1"/>
    </source>
</evidence>
<dbReference type="EC" id="2.8.1.7" evidence="3"/>
<evidence type="ECO:0000256" key="4">
    <source>
        <dbReference type="ARBA" id="ARBA00022679"/>
    </source>
</evidence>
<evidence type="ECO:0000313" key="10">
    <source>
        <dbReference type="Proteomes" id="UP000543005"/>
    </source>
</evidence>
<dbReference type="Pfam" id="PF00266">
    <property type="entry name" value="Aminotran_5"/>
    <property type="match status" value="1"/>
</dbReference>
<dbReference type="RefSeq" id="WP_185629573.1">
    <property type="nucleotide sequence ID" value="NZ_JAARZS010000036.1"/>
</dbReference>
<dbReference type="PANTHER" id="PTHR43586:SF8">
    <property type="entry name" value="CYSTEINE DESULFURASE 1, CHLOROPLASTIC"/>
    <property type="match status" value="1"/>
</dbReference>
<reference evidence="10 11" key="1">
    <citation type="submission" date="2020-03" db="EMBL/GenBank/DDBJ databases">
        <title>Soil Listeria distribution.</title>
        <authorList>
            <person name="Liao J."/>
            <person name="Wiedmann M."/>
        </authorList>
    </citation>
    <scope>NUCLEOTIDE SEQUENCE [LARGE SCALE GENOMIC DNA]</scope>
    <source>
        <strain evidence="9 10">FSL L7-0051</strain>
        <strain evidence="8 11">FSL L7-0054</strain>
    </source>
</reference>
<dbReference type="InterPro" id="IPR015422">
    <property type="entry name" value="PyrdxlP-dep_Trfase_small"/>
</dbReference>
<dbReference type="GO" id="GO:0030170">
    <property type="term" value="F:pyridoxal phosphate binding"/>
    <property type="evidence" value="ECO:0007669"/>
    <property type="project" value="InterPro"/>
</dbReference>
<dbReference type="GO" id="GO:0006534">
    <property type="term" value="P:cysteine metabolic process"/>
    <property type="evidence" value="ECO:0007669"/>
    <property type="project" value="InterPro"/>
</dbReference>
<dbReference type="EMBL" id="JAARZT010000021">
    <property type="protein sequence ID" value="MBC2293846.1"/>
    <property type="molecule type" value="Genomic_DNA"/>
</dbReference>
<dbReference type="PANTHER" id="PTHR43586">
    <property type="entry name" value="CYSTEINE DESULFURASE"/>
    <property type="match status" value="1"/>
</dbReference>
<comment type="similarity">
    <text evidence="2">Belongs to the class-V pyridoxal-phosphate-dependent aminotransferase family. Csd subfamily.</text>
</comment>
<keyword evidence="5" id="KW-0663">Pyridoxal phosphate</keyword>
<dbReference type="NCBIfam" id="TIGR01979">
    <property type="entry name" value="sufS"/>
    <property type="match status" value="1"/>
</dbReference>
<evidence type="ECO:0000256" key="6">
    <source>
        <dbReference type="ARBA" id="ARBA00050776"/>
    </source>
</evidence>
<proteinExistence type="inferred from homology"/>
<name>A0A842G513_9LIST</name>
<dbReference type="SUPFAM" id="SSF53383">
    <property type="entry name" value="PLP-dependent transferases"/>
    <property type="match status" value="1"/>
</dbReference>
<dbReference type="InterPro" id="IPR016454">
    <property type="entry name" value="Cysteine_dSase"/>
</dbReference>
<gene>
    <name evidence="8" type="ORF">HCB69_12365</name>
    <name evidence="9" type="ORF">HCC36_11455</name>
</gene>
<comment type="catalytic activity">
    <reaction evidence="6">
        <text>(sulfur carrier)-H + L-cysteine = (sulfur carrier)-SH + L-alanine</text>
        <dbReference type="Rhea" id="RHEA:43892"/>
        <dbReference type="Rhea" id="RHEA-COMP:14737"/>
        <dbReference type="Rhea" id="RHEA-COMP:14739"/>
        <dbReference type="ChEBI" id="CHEBI:29917"/>
        <dbReference type="ChEBI" id="CHEBI:35235"/>
        <dbReference type="ChEBI" id="CHEBI:57972"/>
        <dbReference type="ChEBI" id="CHEBI:64428"/>
        <dbReference type="EC" id="2.8.1.7"/>
    </reaction>
</comment>
<feature type="domain" description="Aminotransferase class V" evidence="7">
    <location>
        <begin position="25"/>
        <end position="395"/>
    </location>
</feature>
<dbReference type="InterPro" id="IPR000192">
    <property type="entry name" value="Aminotrans_V_dom"/>
</dbReference>
<comment type="caution">
    <text evidence="9">The sequence shown here is derived from an EMBL/GenBank/DDBJ whole genome shotgun (WGS) entry which is preliminary data.</text>
</comment>
<evidence type="ECO:0000313" key="11">
    <source>
        <dbReference type="Proteomes" id="UP000585696"/>
    </source>
</evidence>
<dbReference type="PIRSF" id="PIRSF005572">
    <property type="entry name" value="NifS"/>
    <property type="match status" value="1"/>
</dbReference>
<dbReference type="EMBL" id="JAARZS010000036">
    <property type="protein sequence ID" value="MBC2285172.1"/>
    <property type="molecule type" value="Genomic_DNA"/>
</dbReference>
<dbReference type="InterPro" id="IPR010970">
    <property type="entry name" value="Cys_dSase_SufS"/>
</dbReference>
<accession>A0A842G513</accession>
<dbReference type="AlphaFoldDB" id="A0A842G513"/>
<keyword evidence="4" id="KW-0808">Transferase</keyword>
<evidence type="ECO:0000313" key="8">
    <source>
        <dbReference type="EMBL" id="MBC2285172.1"/>
    </source>
</evidence>
<evidence type="ECO:0000259" key="7">
    <source>
        <dbReference type="Pfam" id="PF00266"/>
    </source>
</evidence>
<dbReference type="Gene3D" id="3.90.1150.10">
    <property type="entry name" value="Aspartate Aminotransferase, domain 1"/>
    <property type="match status" value="1"/>
</dbReference>
<sequence>MIDTPKLQADFPILKQEVNEKPLAYLDNAATSQKPKQVLDAVMKYYEWDNANVHRGVHTLAARATDAYEGSREKVARFIGARATAEVIFTRGTTTAINIVANSYGTANLEPGDEIVISHLEHHSNLIPWQQLAKRTGANLVYIDLDADATITVEAARKVINAKTKIVAIAHVSNVIGSIAPVREIADLAHAVGAVILVDGAQAVPHMKVDVVALDADFYAFSGHKMMAPTGIGVLYGKQEVLDAMAPSEFGGEMIDFVELYDSTWKPLPWKFEAGTPNIAGAIGLGAAVDYLESLGLDAVHAHEQVLTAYALEEMQKLDGITIYGPLDAAKRCGLITFNLEGAHPHDIATVLDEEGVAIRAGHHCAQPLMKWLDVSSTARVSFYVYNTKQEVDQFIEGLKLTKEYFGL</sequence>
<dbReference type="CDD" id="cd06453">
    <property type="entry name" value="SufS_like"/>
    <property type="match status" value="1"/>
</dbReference>
<dbReference type="InterPro" id="IPR015421">
    <property type="entry name" value="PyrdxlP-dep_Trfase_major"/>
</dbReference>
<evidence type="ECO:0000256" key="1">
    <source>
        <dbReference type="ARBA" id="ARBA00001933"/>
    </source>
</evidence>
<dbReference type="Proteomes" id="UP000543005">
    <property type="component" value="Unassembled WGS sequence"/>
</dbReference>
<dbReference type="GO" id="GO:0031071">
    <property type="term" value="F:cysteine desulfurase activity"/>
    <property type="evidence" value="ECO:0007669"/>
    <property type="project" value="UniProtKB-EC"/>
</dbReference>
<evidence type="ECO:0000256" key="5">
    <source>
        <dbReference type="ARBA" id="ARBA00022898"/>
    </source>
</evidence>
<organism evidence="9 10">
    <name type="scientific">Listeria booriae</name>
    <dbReference type="NCBI Taxonomy" id="1552123"/>
    <lineage>
        <taxon>Bacteria</taxon>
        <taxon>Bacillati</taxon>
        <taxon>Bacillota</taxon>
        <taxon>Bacilli</taxon>
        <taxon>Bacillales</taxon>
        <taxon>Listeriaceae</taxon>
        <taxon>Listeria</taxon>
    </lineage>
</organism>
<dbReference type="Proteomes" id="UP000585696">
    <property type="component" value="Unassembled WGS sequence"/>
</dbReference>